<accession>A0AAJ0I427</accession>
<evidence type="ECO:0000313" key="2">
    <source>
        <dbReference type="EMBL" id="KAK3489087.1"/>
    </source>
</evidence>
<comment type="caution">
    <text evidence="2">The sequence shown here is derived from an EMBL/GenBank/DDBJ whole genome shotgun (WGS) entry which is preliminary data.</text>
</comment>
<dbReference type="RefSeq" id="XP_062690794.1">
    <property type="nucleotide sequence ID" value="XM_062838305.1"/>
</dbReference>
<proteinExistence type="predicted"/>
<dbReference type="GeneID" id="87875927"/>
<feature type="region of interest" description="Disordered" evidence="1">
    <location>
        <begin position="1"/>
        <end position="26"/>
    </location>
</feature>
<dbReference type="AlphaFoldDB" id="A0AAJ0I427"/>
<feature type="compositionally biased region" description="Basic and acidic residues" evidence="1">
    <location>
        <begin position="1"/>
        <end position="10"/>
    </location>
</feature>
<evidence type="ECO:0000313" key="3">
    <source>
        <dbReference type="Proteomes" id="UP001285908"/>
    </source>
</evidence>
<keyword evidence="3" id="KW-1185">Reference proteome</keyword>
<name>A0AAJ0I427_9PEZI</name>
<sequence>MARHITKDGDGIGSPMTAKAGRWSRGGRVSPSLVGYIGRGVDFDKPVLGAMMEKRHSRSNIGLESLSSHYITGDWRVSGPDVVGSENHMSDAESRGICQDMLGTQNIQWKGEKSLDGPLEAVPPPDPGLLTQSMQAWLVH</sequence>
<dbReference type="Proteomes" id="UP001285908">
    <property type="component" value="Unassembled WGS sequence"/>
</dbReference>
<evidence type="ECO:0000256" key="1">
    <source>
        <dbReference type="SAM" id="MobiDB-lite"/>
    </source>
</evidence>
<organism evidence="2 3">
    <name type="scientific">Neurospora hispaniola</name>
    <dbReference type="NCBI Taxonomy" id="588809"/>
    <lineage>
        <taxon>Eukaryota</taxon>
        <taxon>Fungi</taxon>
        <taxon>Dikarya</taxon>
        <taxon>Ascomycota</taxon>
        <taxon>Pezizomycotina</taxon>
        <taxon>Sordariomycetes</taxon>
        <taxon>Sordariomycetidae</taxon>
        <taxon>Sordariales</taxon>
        <taxon>Sordariaceae</taxon>
        <taxon>Neurospora</taxon>
    </lineage>
</organism>
<reference evidence="2 3" key="1">
    <citation type="journal article" date="2023" name="Mol. Phylogenet. Evol.">
        <title>Genome-scale phylogeny and comparative genomics of the fungal order Sordariales.</title>
        <authorList>
            <person name="Hensen N."/>
            <person name="Bonometti L."/>
            <person name="Westerberg I."/>
            <person name="Brannstrom I.O."/>
            <person name="Guillou S."/>
            <person name="Cros-Aarteil S."/>
            <person name="Calhoun S."/>
            <person name="Haridas S."/>
            <person name="Kuo A."/>
            <person name="Mondo S."/>
            <person name="Pangilinan J."/>
            <person name="Riley R."/>
            <person name="LaButti K."/>
            <person name="Andreopoulos B."/>
            <person name="Lipzen A."/>
            <person name="Chen C."/>
            <person name="Yan M."/>
            <person name="Daum C."/>
            <person name="Ng V."/>
            <person name="Clum A."/>
            <person name="Steindorff A."/>
            <person name="Ohm R.A."/>
            <person name="Martin F."/>
            <person name="Silar P."/>
            <person name="Natvig D.O."/>
            <person name="Lalanne C."/>
            <person name="Gautier V."/>
            <person name="Ament-Velasquez S.L."/>
            <person name="Kruys A."/>
            <person name="Hutchinson M.I."/>
            <person name="Powell A.J."/>
            <person name="Barry K."/>
            <person name="Miller A.N."/>
            <person name="Grigoriev I.V."/>
            <person name="Debuchy R."/>
            <person name="Gladieux P."/>
            <person name="Hiltunen Thoren M."/>
            <person name="Johannesson H."/>
        </authorList>
    </citation>
    <scope>NUCLEOTIDE SEQUENCE [LARGE SCALE GENOMIC DNA]</scope>
    <source>
        <strain evidence="2 3">FGSC 10403</strain>
    </source>
</reference>
<dbReference type="EMBL" id="JAULSX010000006">
    <property type="protein sequence ID" value="KAK3489087.1"/>
    <property type="molecule type" value="Genomic_DNA"/>
</dbReference>
<protein>
    <submittedName>
        <fullName evidence="2">Uncharacterized protein</fullName>
    </submittedName>
</protein>
<gene>
    <name evidence="2" type="ORF">B0T23DRAFT_397651</name>
</gene>